<dbReference type="SUPFAM" id="SSF52540">
    <property type="entry name" value="P-loop containing nucleoside triphosphate hydrolases"/>
    <property type="match status" value="1"/>
</dbReference>
<dbReference type="InterPro" id="IPR030679">
    <property type="entry name" value="ABC_ATPase_HisP-typ"/>
</dbReference>
<dbReference type="InterPro" id="IPR003439">
    <property type="entry name" value="ABC_transporter-like_ATP-bd"/>
</dbReference>
<proteinExistence type="predicted"/>
<dbReference type="PROSITE" id="PS50893">
    <property type="entry name" value="ABC_TRANSPORTER_2"/>
    <property type="match status" value="1"/>
</dbReference>
<keyword evidence="6" id="KW-0472">Membrane</keyword>
<dbReference type="PIRSF" id="PIRSF039085">
    <property type="entry name" value="ABC_ATPase_HisP"/>
    <property type="match status" value="1"/>
</dbReference>
<organism evidence="9 10">
    <name type="scientific">Prauserella alba</name>
    <dbReference type="NCBI Taxonomy" id="176898"/>
    <lineage>
        <taxon>Bacteria</taxon>
        <taxon>Bacillati</taxon>
        <taxon>Actinomycetota</taxon>
        <taxon>Actinomycetes</taxon>
        <taxon>Pseudonocardiales</taxon>
        <taxon>Pseudonocardiaceae</taxon>
        <taxon>Prauserella</taxon>
    </lineage>
</organism>
<gene>
    <name evidence="9" type="ORF">GCM10009675_33060</name>
</gene>
<evidence type="ECO:0000256" key="1">
    <source>
        <dbReference type="ARBA" id="ARBA00004202"/>
    </source>
</evidence>
<keyword evidence="5 9" id="KW-0067">ATP-binding</keyword>
<accession>A0ABN1VHS9</accession>
<evidence type="ECO:0000256" key="3">
    <source>
        <dbReference type="ARBA" id="ARBA00022475"/>
    </source>
</evidence>
<name>A0ABN1VHS9_9PSEU</name>
<evidence type="ECO:0000313" key="10">
    <source>
        <dbReference type="Proteomes" id="UP001500467"/>
    </source>
</evidence>
<comment type="subcellular location">
    <subcellularLocation>
        <location evidence="1">Cell membrane</location>
        <topology evidence="1">Peripheral membrane protein</topology>
    </subcellularLocation>
</comment>
<dbReference type="PANTHER" id="PTHR43166:SF35">
    <property type="entry name" value="L-CYSTINE IMPORT ATP-BINDING PROTEIN TCYN"/>
    <property type="match status" value="1"/>
</dbReference>
<dbReference type="Gene3D" id="3.40.50.300">
    <property type="entry name" value="P-loop containing nucleotide triphosphate hydrolases"/>
    <property type="match status" value="1"/>
</dbReference>
<dbReference type="InterPro" id="IPR027417">
    <property type="entry name" value="P-loop_NTPase"/>
</dbReference>
<feature type="domain" description="ABC transporter" evidence="8">
    <location>
        <begin position="26"/>
        <end position="270"/>
    </location>
</feature>
<keyword evidence="10" id="KW-1185">Reference proteome</keyword>
<dbReference type="EMBL" id="BAAALM010000012">
    <property type="protein sequence ID" value="GAA1209960.1"/>
    <property type="molecule type" value="Genomic_DNA"/>
</dbReference>
<dbReference type="Proteomes" id="UP001500467">
    <property type="component" value="Unassembled WGS sequence"/>
</dbReference>
<evidence type="ECO:0000313" key="9">
    <source>
        <dbReference type="EMBL" id="GAA1209960.1"/>
    </source>
</evidence>
<comment type="caution">
    <text evidence="9">The sequence shown here is derived from an EMBL/GenBank/DDBJ whole genome shotgun (WGS) entry which is preliminary data.</text>
</comment>
<dbReference type="PANTHER" id="PTHR43166">
    <property type="entry name" value="AMINO ACID IMPORT ATP-BINDING PROTEIN"/>
    <property type="match status" value="1"/>
</dbReference>
<dbReference type="InterPro" id="IPR003593">
    <property type="entry name" value="AAA+_ATPase"/>
</dbReference>
<evidence type="ECO:0000256" key="4">
    <source>
        <dbReference type="ARBA" id="ARBA00022741"/>
    </source>
</evidence>
<evidence type="ECO:0000256" key="2">
    <source>
        <dbReference type="ARBA" id="ARBA00022448"/>
    </source>
</evidence>
<sequence>MNEPATRQQPTSEPSQVATADGHGTVYGRQLVKSFGHRTVLQDVDLDIESGEICCLIGPSGSGKSTLLRCVNGLEKVDSGILRVNGEDLGYEETDTQYRPLSKKQVAAQRTQIGMVFQHFNLFPNMTALNNVMSGLVLVKRVRKQAAAEQARSLLAQVGLDGHENHYPSALSGGQQQRVAIARALAMDPSVMLFDEPTSALDPELVGEVLGVMQQLAEKGMTMLVATHEMGFAREVADSLMFMCAGRTVEYGDAREVLSNPREQRTQQFLEKVL</sequence>
<reference evidence="9 10" key="1">
    <citation type="journal article" date="2019" name="Int. J. Syst. Evol. Microbiol.">
        <title>The Global Catalogue of Microorganisms (GCM) 10K type strain sequencing project: providing services to taxonomists for standard genome sequencing and annotation.</title>
        <authorList>
            <consortium name="The Broad Institute Genomics Platform"/>
            <consortium name="The Broad Institute Genome Sequencing Center for Infectious Disease"/>
            <person name="Wu L."/>
            <person name="Ma J."/>
        </authorList>
    </citation>
    <scope>NUCLEOTIDE SEQUENCE [LARGE SCALE GENOMIC DNA]</scope>
    <source>
        <strain evidence="9 10">JCM 13022</strain>
    </source>
</reference>
<evidence type="ECO:0000259" key="8">
    <source>
        <dbReference type="PROSITE" id="PS50893"/>
    </source>
</evidence>
<keyword evidence="3" id="KW-1003">Cell membrane</keyword>
<keyword evidence="2" id="KW-0813">Transport</keyword>
<dbReference type="InterPro" id="IPR050086">
    <property type="entry name" value="MetN_ABC_transporter-like"/>
</dbReference>
<keyword evidence="4" id="KW-0547">Nucleotide-binding</keyword>
<dbReference type="InterPro" id="IPR017871">
    <property type="entry name" value="ABC_transporter-like_CS"/>
</dbReference>
<feature type="compositionally biased region" description="Polar residues" evidence="7">
    <location>
        <begin position="1"/>
        <end position="18"/>
    </location>
</feature>
<feature type="region of interest" description="Disordered" evidence="7">
    <location>
        <begin position="1"/>
        <end position="21"/>
    </location>
</feature>
<dbReference type="CDD" id="cd03262">
    <property type="entry name" value="ABC_HisP_GlnQ"/>
    <property type="match status" value="1"/>
</dbReference>
<protein>
    <submittedName>
        <fullName evidence="9">Amino acid ABC transporter ATP-binding protein</fullName>
    </submittedName>
</protein>
<evidence type="ECO:0000256" key="5">
    <source>
        <dbReference type="ARBA" id="ARBA00022840"/>
    </source>
</evidence>
<dbReference type="RefSeq" id="WP_253859221.1">
    <property type="nucleotide sequence ID" value="NZ_BAAALM010000012.1"/>
</dbReference>
<dbReference type="Pfam" id="PF00005">
    <property type="entry name" value="ABC_tran"/>
    <property type="match status" value="1"/>
</dbReference>
<evidence type="ECO:0000256" key="6">
    <source>
        <dbReference type="ARBA" id="ARBA00023136"/>
    </source>
</evidence>
<evidence type="ECO:0000256" key="7">
    <source>
        <dbReference type="SAM" id="MobiDB-lite"/>
    </source>
</evidence>
<dbReference type="GO" id="GO:0005524">
    <property type="term" value="F:ATP binding"/>
    <property type="evidence" value="ECO:0007669"/>
    <property type="project" value="UniProtKB-KW"/>
</dbReference>
<dbReference type="PROSITE" id="PS00211">
    <property type="entry name" value="ABC_TRANSPORTER_1"/>
    <property type="match status" value="1"/>
</dbReference>
<dbReference type="SMART" id="SM00382">
    <property type="entry name" value="AAA"/>
    <property type="match status" value="1"/>
</dbReference>